<keyword evidence="2" id="KW-1185">Reference proteome</keyword>
<sequence>SLDSGEADFFKLVDEDVAVAEADAKAEANIVYGFDSYRSAVILWLRRTGIEEHTRGLKKDEMHTSFAVPKNAESEPELFLMLELALSRFYTSAAPGQKIRAFDPKKEPNTLKTNFGY</sequence>
<proteinExistence type="predicted"/>
<evidence type="ECO:0000313" key="1">
    <source>
        <dbReference type="EMBL" id="KUJ08640.1"/>
    </source>
</evidence>
<dbReference type="EMBL" id="KQ947434">
    <property type="protein sequence ID" value="KUJ08640.1"/>
    <property type="molecule type" value="Genomic_DNA"/>
</dbReference>
<dbReference type="OrthoDB" id="3547906at2759"/>
<reference evidence="1 2" key="1">
    <citation type="submission" date="2015-10" db="EMBL/GenBank/DDBJ databases">
        <title>Full genome of DAOMC 229536 Phialocephala scopiformis, a fungal endophyte of spruce producing the potent anti-insectan compound rugulosin.</title>
        <authorList>
            <consortium name="DOE Joint Genome Institute"/>
            <person name="Walker A.K."/>
            <person name="Frasz S.L."/>
            <person name="Seifert K.A."/>
            <person name="Miller J.D."/>
            <person name="Mondo S.J."/>
            <person name="Labutti K."/>
            <person name="Lipzen A."/>
            <person name="Dockter R."/>
            <person name="Kennedy M."/>
            <person name="Grigoriev I.V."/>
            <person name="Spatafora J.W."/>
        </authorList>
    </citation>
    <scope>NUCLEOTIDE SEQUENCE [LARGE SCALE GENOMIC DNA]</scope>
    <source>
        <strain evidence="1 2">CBS 120377</strain>
    </source>
</reference>
<dbReference type="Proteomes" id="UP000070700">
    <property type="component" value="Unassembled WGS sequence"/>
</dbReference>
<dbReference type="InParanoid" id="A0A132B8A1"/>
<dbReference type="AlphaFoldDB" id="A0A132B8A1"/>
<name>A0A132B8A1_MOLSC</name>
<dbReference type="GeneID" id="28830439"/>
<feature type="non-terminal residue" evidence="1">
    <location>
        <position position="1"/>
    </location>
</feature>
<dbReference type="RefSeq" id="XP_018062995.1">
    <property type="nucleotide sequence ID" value="XM_018220713.1"/>
</dbReference>
<gene>
    <name evidence="1" type="ORF">LY89DRAFT_741492</name>
</gene>
<accession>A0A132B8A1</accession>
<protein>
    <submittedName>
        <fullName evidence="1">Uncharacterized protein</fullName>
    </submittedName>
</protein>
<evidence type="ECO:0000313" key="2">
    <source>
        <dbReference type="Proteomes" id="UP000070700"/>
    </source>
</evidence>
<dbReference type="KEGG" id="psco:LY89DRAFT_741492"/>
<organism evidence="1 2">
    <name type="scientific">Mollisia scopiformis</name>
    <name type="common">Conifer needle endophyte fungus</name>
    <name type="synonym">Phialocephala scopiformis</name>
    <dbReference type="NCBI Taxonomy" id="149040"/>
    <lineage>
        <taxon>Eukaryota</taxon>
        <taxon>Fungi</taxon>
        <taxon>Dikarya</taxon>
        <taxon>Ascomycota</taxon>
        <taxon>Pezizomycotina</taxon>
        <taxon>Leotiomycetes</taxon>
        <taxon>Helotiales</taxon>
        <taxon>Mollisiaceae</taxon>
        <taxon>Mollisia</taxon>
    </lineage>
</organism>